<evidence type="ECO:0000313" key="1">
    <source>
        <dbReference type="EMBL" id="CAB5029279.1"/>
    </source>
</evidence>
<organism evidence="1">
    <name type="scientific">freshwater metagenome</name>
    <dbReference type="NCBI Taxonomy" id="449393"/>
    <lineage>
        <taxon>unclassified sequences</taxon>
        <taxon>metagenomes</taxon>
        <taxon>ecological metagenomes</taxon>
    </lineage>
</organism>
<gene>
    <name evidence="1" type="ORF">UFOPK4092_01457</name>
</gene>
<name>A0A6J7RK99_9ZZZZ</name>
<sequence>MIAIPTGELNPPIVVVTVFVDVSMTETEFVPATTYAYLPLGVTATPFGFDPTLTVATTVFAAAAYADTAPINKTPTTTTSTEAQGSNRLGRTDFIGVI</sequence>
<dbReference type="EMBL" id="CAFBPJ010000217">
    <property type="protein sequence ID" value="CAB5029279.1"/>
    <property type="molecule type" value="Genomic_DNA"/>
</dbReference>
<accession>A0A6J7RK99</accession>
<reference evidence="1" key="1">
    <citation type="submission" date="2020-05" db="EMBL/GenBank/DDBJ databases">
        <authorList>
            <person name="Chiriac C."/>
            <person name="Salcher M."/>
            <person name="Ghai R."/>
            <person name="Kavagutti S V."/>
        </authorList>
    </citation>
    <scope>NUCLEOTIDE SEQUENCE</scope>
</reference>
<dbReference type="AlphaFoldDB" id="A0A6J7RK99"/>
<protein>
    <submittedName>
        <fullName evidence="1">Unannotated protein</fullName>
    </submittedName>
</protein>
<proteinExistence type="predicted"/>